<gene>
    <name evidence="2" type="ORF">PHPALM_30430</name>
</gene>
<organism evidence="2 3">
    <name type="scientific">Phytophthora palmivora</name>
    <dbReference type="NCBI Taxonomy" id="4796"/>
    <lineage>
        <taxon>Eukaryota</taxon>
        <taxon>Sar</taxon>
        <taxon>Stramenopiles</taxon>
        <taxon>Oomycota</taxon>
        <taxon>Peronosporomycetes</taxon>
        <taxon>Peronosporales</taxon>
        <taxon>Peronosporaceae</taxon>
        <taxon>Phytophthora</taxon>
    </lineage>
</organism>
<reference evidence="2 3" key="1">
    <citation type="journal article" date="2017" name="Genome Biol. Evol.">
        <title>Phytophthora megakarya and P. palmivora, closely related causal agents of cacao black pod rot, underwent increases in genome sizes and gene numbers by different mechanisms.</title>
        <authorList>
            <person name="Ali S.S."/>
            <person name="Shao J."/>
            <person name="Lary D.J."/>
            <person name="Kronmiller B."/>
            <person name="Shen D."/>
            <person name="Strem M.D."/>
            <person name="Amoako-Attah I."/>
            <person name="Akrofi A.Y."/>
            <person name="Begoude B.A."/>
            <person name="Ten Hoopen G.M."/>
            <person name="Coulibaly K."/>
            <person name="Kebe B.I."/>
            <person name="Melnick R.L."/>
            <person name="Guiltinan M.J."/>
            <person name="Tyler B.M."/>
            <person name="Meinhardt L.W."/>
            <person name="Bailey B.A."/>
        </authorList>
    </citation>
    <scope>NUCLEOTIDE SEQUENCE [LARGE SCALE GENOMIC DNA]</scope>
    <source>
        <strain evidence="3">sbr112.9</strain>
    </source>
</reference>
<name>A0A2P4X545_9STRA</name>
<dbReference type="Proteomes" id="UP000237271">
    <property type="component" value="Unassembled WGS sequence"/>
</dbReference>
<evidence type="ECO:0000313" key="2">
    <source>
        <dbReference type="EMBL" id="POM60677.1"/>
    </source>
</evidence>
<feature type="region of interest" description="Disordered" evidence="1">
    <location>
        <begin position="85"/>
        <end position="111"/>
    </location>
</feature>
<comment type="caution">
    <text evidence="2">The sequence shown here is derived from an EMBL/GenBank/DDBJ whole genome shotgun (WGS) entry which is preliminary data.</text>
</comment>
<evidence type="ECO:0000313" key="3">
    <source>
        <dbReference type="Proteomes" id="UP000237271"/>
    </source>
</evidence>
<dbReference type="AlphaFoldDB" id="A0A2P4X545"/>
<feature type="compositionally biased region" description="Basic and acidic residues" evidence="1">
    <location>
        <begin position="95"/>
        <end position="105"/>
    </location>
</feature>
<protein>
    <submittedName>
        <fullName evidence="2">Uncharacterized protein</fullName>
    </submittedName>
</protein>
<evidence type="ECO:0000256" key="1">
    <source>
        <dbReference type="SAM" id="MobiDB-lite"/>
    </source>
</evidence>
<keyword evidence="3" id="KW-1185">Reference proteome</keyword>
<accession>A0A2P4X545</accession>
<sequence length="111" mass="12491">MPKGLSVDFTYVKPEYAQATIDVNQDRVEEAYEQTKTGTGNDNAVDVLDTDHFMEALWTERLFGPLEADDVNLCKEPIHDEDIVDDGEDALDVPSADHSDYKIDGDSYEDF</sequence>
<dbReference type="EMBL" id="NCKW01016839">
    <property type="protein sequence ID" value="POM60677.1"/>
    <property type="molecule type" value="Genomic_DNA"/>
</dbReference>
<proteinExistence type="predicted"/>